<dbReference type="RefSeq" id="WP_133556551.1">
    <property type="nucleotide sequence ID" value="NZ_SNYF01000007.1"/>
</dbReference>
<dbReference type="EMBL" id="SNYF01000007">
    <property type="protein sequence ID" value="TDQ16537.1"/>
    <property type="molecule type" value="Genomic_DNA"/>
</dbReference>
<protein>
    <submittedName>
        <fullName evidence="2">Putative phosphoribosyltransferase</fullName>
    </submittedName>
</protein>
<dbReference type="Gene3D" id="3.40.50.2020">
    <property type="match status" value="1"/>
</dbReference>
<dbReference type="OrthoDB" id="9810066at2"/>
<evidence type="ECO:0000259" key="1">
    <source>
        <dbReference type="Pfam" id="PF00156"/>
    </source>
</evidence>
<proteinExistence type="predicted"/>
<evidence type="ECO:0000313" key="3">
    <source>
        <dbReference type="Proteomes" id="UP000294535"/>
    </source>
</evidence>
<sequence>MFEDRKDAGIKLGKSLKKYQGEHPIIIGIPRGGIETAFYVAEELHAELVPVISKKLGYPLNPEFAIGALAEDGSLYLSPWVNSEISSLELEEIKNKALEEIKRRVQLLRKGEPIPQLNDRTVIVVDDGIATGSTLFTTLELCKKQHPKKLIVAAPISGREAELQLKKMADEVLILEIPEDFRAVSQGYQRFSNLTDEETLGFLRKHEKVISSH</sequence>
<dbReference type="SUPFAM" id="SSF53271">
    <property type="entry name" value="PRTase-like"/>
    <property type="match status" value="1"/>
</dbReference>
<name>A0A4R6T4B5_9BACT</name>
<keyword evidence="3" id="KW-1185">Reference proteome</keyword>
<accession>A0A4R6T4B5</accession>
<evidence type="ECO:0000313" key="2">
    <source>
        <dbReference type="EMBL" id="TDQ16537.1"/>
    </source>
</evidence>
<organism evidence="2 3">
    <name type="scientific">Algoriphagus boseongensis</name>
    <dbReference type="NCBI Taxonomy" id="1442587"/>
    <lineage>
        <taxon>Bacteria</taxon>
        <taxon>Pseudomonadati</taxon>
        <taxon>Bacteroidota</taxon>
        <taxon>Cytophagia</taxon>
        <taxon>Cytophagales</taxon>
        <taxon>Cyclobacteriaceae</taxon>
        <taxon>Algoriphagus</taxon>
    </lineage>
</organism>
<dbReference type="CDD" id="cd06223">
    <property type="entry name" value="PRTases_typeI"/>
    <property type="match status" value="1"/>
</dbReference>
<reference evidence="2 3" key="1">
    <citation type="submission" date="2019-03" db="EMBL/GenBank/DDBJ databases">
        <title>Genomic Encyclopedia of Type Strains, Phase III (KMG-III): the genomes of soil and plant-associated and newly described type strains.</title>
        <authorList>
            <person name="Whitman W."/>
        </authorList>
    </citation>
    <scope>NUCLEOTIDE SEQUENCE [LARGE SCALE GENOMIC DNA]</scope>
    <source>
        <strain evidence="2 3">CECT 8446</strain>
    </source>
</reference>
<dbReference type="GO" id="GO:0016757">
    <property type="term" value="F:glycosyltransferase activity"/>
    <property type="evidence" value="ECO:0007669"/>
    <property type="project" value="UniProtKB-KW"/>
</dbReference>
<keyword evidence="2" id="KW-0808">Transferase</keyword>
<comment type="caution">
    <text evidence="2">The sequence shown here is derived from an EMBL/GenBank/DDBJ whole genome shotgun (WGS) entry which is preliminary data.</text>
</comment>
<gene>
    <name evidence="2" type="ORF">DFQ04_2656</name>
</gene>
<dbReference type="InterPro" id="IPR000836">
    <property type="entry name" value="PRTase_dom"/>
</dbReference>
<dbReference type="AlphaFoldDB" id="A0A4R6T4B5"/>
<dbReference type="InterPro" id="IPR029057">
    <property type="entry name" value="PRTase-like"/>
</dbReference>
<feature type="domain" description="Phosphoribosyltransferase" evidence="1">
    <location>
        <begin position="15"/>
        <end position="176"/>
    </location>
</feature>
<keyword evidence="2" id="KW-0328">Glycosyltransferase</keyword>
<dbReference type="Gene3D" id="3.30.1310.20">
    <property type="entry name" value="PRTase-like"/>
    <property type="match status" value="1"/>
</dbReference>
<dbReference type="Pfam" id="PF00156">
    <property type="entry name" value="Pribosyltran"/>
    <property type="match status" value="1"/>
</dbReference>
<dbReference type="Proteomes" id="UP000294535">
    <property type="component" value="Unassembled WGS sequence"/>
</dbReference>